<dbReference type="Proteomes" id="UP000003544">
    <property type="component" value="Unassembled WGS sequence"/>
</dbReference>
<dbReference type="AlphaFoldDB" id="F5SYU9"/>
<dbReference type="STRING" id="1026882.MAMP_00715"/>
<proteinExistence type="predicted"/>
<accession>F5SYU9</accession>
<sequence>MANISLTRHQGEIMTALTRVGWVEPEKPNKSCVLIYVGFRSSTQPT</sequence>
<reference evidence="1 2" key="1">
    <citation type="journal article" date="2011" name="J. Bacteriol.">
        <title>Draft genome sequence of Methylophaga aminisulfidivorans MP T.</title>
        <authorList>
            <person name="Han G.H."/>
            <person name="Kim W."/>
            <person name="Chun J."/>
            <person name="Kim S.W."/>
        </authorList>
    </citation>
    <scope>NUCLEOTIDE SEQUENCE [LARGE SCALE GENOMIC DNA]</scope>
    <source>
        <strain evidence="2">MP(T)</strain>
    </source>
</reference>
<organism evidence="1 2">
    <name type="scientific">Methylophaga aminisulfidivorans MP</name>
    <dbReference type="NCBI Taxonomy" id="1026882"/>
    <lineage>
        <taxon>Bacteria</taxon>
        <taxon>Pseudomonadati</taxon>
        <taxon>Pseudomonadota</taxon>
        <taxon>Gammaproteobacteria</taxon>
        <taxon>Thiotrichales</taxon>
        <taxon>Piscirickettsiaceae</taxon>
        <taxon>Methylophaga</taxon>
    </lineage>
</organism>
<keyword evidence="2" id="KW-1185">Reference proteome</keyword>
<protein>
    <submittedName>
        <fullName evidence="1">Uncharacterized protein</fullName>
    </submittedName>
</protein>
<gene>
    <name evidence="1" type="ORF">MAMP_00715</name>
</gene>
<name>F5SYU9_9GAMM</name>
<evidence type="ECO:0000313" key="2">
    <source>
        <dbReference type="Proteomes" id="UP000003544"/>
    </source>
</evidence>
<dbReference type="EMBL" id="AFIG01000001">
    <property type="protein sequence ID" value="EGL54270.1"/>
    <property type="molecule type" value="Genomic_DNA"/>
</dbReference>
<evidence type="ECO:0000313" key="1">
    <source>
        <dbReference type="EMBL" id="EGL54270.1"/>
    </source>
</evidence>
<comment type="caution">
    <text evidence="1">The sequence shown here is derived from an EMBL/GenBank/DDBJ whole genome shotgun (WGS) entry which is preliminary data.</text>
</comment>